<accession>A0A0K0DIZ4</accession>
<evidence type="ECO:0000256" key="2">
    <source>
        <dbReference type="SAM" id="Phobius"/>
    </source>
</evidence>
<evidence type="ECO:0000313" key="4">
    <source>
        <dbReference type="WBParaSite" id="ACAC_0001132001-mRNA-1"/>
    </source>
</evidence>
<feature type="region of interest" description="Disordered" evidence="1">
    <location>
        <begin position="1"/>
        <end position="24"/>
    </location>
</feature>
<feature type="transmembrane region" description="Helical" evidence="2">
    <location>
        <begin position="42"/>
        <end position="69"/>
    </location>
</feature>
<reference evidence="4" key="2">
    <citation type="submission" date="2017-02" db="UniProtKB">
        <authorList>
            <consortium name="WormBaseParasite"/>
        </authorList>
    </citation>
    <scope>IDENTIFICATION</scope>
</reference>
<proteinExistence type="predicted"/>
<keyword evidence="2" id="KW-0472">Membrane</keyword>
<feature type="transmembrane region" description="Helical" evidence="2">
    <location>
        <begin position="75"/>
        <end position="96"/>
    </location>
</feature>
<keyword evidence="3" id="KW-1185">Reference proteome</keyword>
<evidence type="ECO:0000313" key="3">
    <source>
        <dbReference type="Proteomes" id="UP000035642"/>
    </source>
</evidence>
<reference evidence="3" key="1">
    <citation type="submission" date="2012-09" db="EMBL/GenBank/DDBJ databases">
        <authorList>
            <person name="Martin A.A."/>
        </authorList>
    </citation>
    <scope>NUCLEOTIDE SEQUENCE</scope>
</reference>
<sequence>MTARKTNRLQEVVNSDKSLSGGELGDLVSAASRTERNGSSNLSVVQVVVVIQFGIAVALAIFAVVGLSINQPVGFLPLMALLQCLIAFPGFAYHFTKKLREN</sequence>
<organism evidence="3 4">
    <name type="scientific">Angiostrongylus cantonensis</name>
    <name type="common">Rat lungworm</name>
    <dbReference type="NCBI Taxonomy" id="6313"/>
    <lineage>
        <taxon>Eukaryota</taxon>
        <taxon>Metazoa</taxon>
        <taxon>Ecdysozoa</taxon>
        <taxon>Nematoda</taxon>
        <taxon>Chromadorea</taxon>
        <taxon>Rhabditida</taxon>
        <taxon>Rhabditina</taxon>
        <taxon>Rhabditomorpha</taxon>
        <taxon>Strongyloidea</taxon>
        <taxon>Metastrongylidae</taxon>
        <taxon>Angiostrongylus</taxon>
    </lineage>
</organism>
<dbReference type="Proteomes" id="UP000035642">
    <property type="component" value="Unassembled WGS sequence"/>
</dbReference>
<keyword evidence="2" id="KW-0812">Transmembrane</keyword>
<name>A0A0K0DIZ4_ANGCA</name>
<dbReference type="WBParaSite" id="ACAC_0001132001-mRNA-1">
    <property type="protein sequence ID" value="ACAC_0001132001-mRNA-1"/>
    <property type="gene ID" value="ACAC_0001132001"/>
</dbReference>
<evidence type="ECO:0000256" key="1">
    <source>
        <dbReference type="SAM" id="MobiDB-lite"/>
    </source>
</evidence>
<dbReference type="AlphaFoldDB" id="A0A0K0DIZ4"/>
<keyword evidence="2" id="KW-1133">Transmembrane helix</keyword>
<protein>
    <submittedName>
        <fullName evidence="4">SoxR reducing system RseC family protein</fullName>
    </submittedName>
</protein>